<dbReference type="AlphaFoldDB" id="A0A0F9G855"/>
<dbReference type="EMBL" id="LAZR01029501">
    <property type="protein sequence ID" value="KKL59402.1"/>
    <property type="molecule type" value="Genomic_DNA"/>
</dbReference>
<protein>
    <submittedName>
        <fullName evidence="1">Uncharacterized protein</fullName>
    </submittedName>
</protein>
<sequence>MIIMTAGADEAVGFSPDGGHVVIAVQTTPFSAAYPGDRTLGF</sequence>
<organism evidence="1">
    <name type="scientific">marine sediment metagenome</name>
    <dbReference type="NCBI Taxonomy" id="412755"/>
    <lineage>
        <taxon>unclassified sequences</taxon>
        <taxon>metagenomes</taxon>
        <taxon>ecological metagenomes</taxon>
    </lineage>
</organism>
<name>A0A0F9G855_9ZZZZ</name>
<proteinExistence type="predicted"/>
<gene>
    <name evidence="1" type="ORF">LCGC14_2215690</name>
</gene>
<accession>A0A0F9G855</accession>
<comment type="caution">
    <text evidence="1">The sequence shown here is derived from an EMBL/GenBank/DDBJ whole genome shotgun (WGS) entry which is preliminary data.</text>
</comment>
<reference evidence="1" key="1">
    <citation type="journal article" date="2015" name="Nature">
        <title>Complex archaea that bridge the gap between prokaryotes and eukaryotes.</title>
        <authorList>
            <person name="Spang A."/>
            <person name="Saw J.H."/>
            <person name="Jorgensen S.L."/>
            <person name="Zaremba-Niedzwiedzka K."/>
            <person name="Martijn J."/>
            <person name="Lind A.E."/>
            <person name="van Eijk R."/>
            <person name="Schleper C."/>
            <person name="Guy L."/>
            <person name="Ettema T.J."/>
        </authorList>
    </citation>
    <scope>NUCLEOTIDE SEQUENCE</scope>
</reference>
<evidence type="ECO:0000313" key="1">
    <source>
        <dbReference type="EMBL" id="KKL59402.1"/>
    </source>
</evidence>